<evidence type="ECO:0000313" key="2">
    <source>
        <dbReference type="EMBL" id="KKS47214.1"/>
    </source>
</evidence>
<dbReference type="Proteomes" id="UP000034704">
    <property type="component" value="Unassembled WGS sequence"/>
</dbReference>
<organism evidence="2 3">
    <name type="scientific">Candidatus Nomurabacteria bacterium GW2011_GWC2_42_20</name>
    <dbReference type="NCBI Taxonomy" id="1618756"/>
    <lineage>
        <taxon>Bacteria</taxon>
        <taxon>Candidatus Nomuraibacteriota</taxon>
    </lineage>
</organism>
<reference evidence="2 3" key="1">
    <citation type="journal article" date="2015" name="Nature">
        <title>rRNA introns, odd ribosomes, and small enigmatic genomes across a large radiation of phyla.</title>
        <authorList>
            <person name="Brown C.T."/>
            <person name="Hug L.A."/>
            <person name="Thomas B.C."/>
            <person name="Sharon I."/>
            <person name="Castelle C.J."/>
            <person name="Singh A."/>
            <person name="Wilkins M.J."/>
            <person name="Williams K.H."/>
            <person name="Banfield J.F."/>
        </authorList>
    </citation>
    <scope>NUCLEOTIDE SEQUENCE [LARGE SCALE GENOMIC DNA]</scope>
</reference>
<keyword evidence="1" id="KW-0812">Transmembrane</keyword>
<dbReference type="STRING" id="1618756.UV12_C0010G0031"/>
<protein>
    <recommendedName>
        <fullName evidence="4">Fimbrial assembly family protein</fullName>
    </recommendedName>
</protein>
<sequence>MINIFATKEKKKILNKYRIRLTIVSLIVTDLLITANLVLFMSPYLLSTSKYNNLEKELATLEEVYGGGVKEKDVSSQVVDINNKITLLLKASAKTQLSPYQVISDILNNKSRKIKIYGVTYDSVVNQERVVITGEALDRDSLSSFFEELKKDTRFTDVTLPISSYVKSENIEFSVVLERNTKPTSKNKTK</sequence>
<evidence type="ECO:0008006" key="4">
    <source>
        <dbReference type="Google" id="ProtNLM"/>
    </source>
</evidence>
<dbReference type="EMBL" id="LCDG01000010">
    <property type="protein sequence ID" value="KKS47214.1"/>
    <property type="molecule type" value="Genomic_DNA"/>
</dbReference>
<comment type="caution">
    <text evidence="2">The sequence shown here is derived from an EMBL/GenBank/DDBJ whole genome shotgun (WGS) entry which is preliminary data.</text>
</comment>
<accession>A0A0G0ZEX1</accession>
<proteinExistence type="predicted"/>
<dbReference type="AlphaFoldDB" id="A0A0G0ZEX1"/>
<name>A0A0G0ZEX1_9BACT</name>
<evidence type="ECO:0000256" key="1">
    <source>
        <dbReference type="SAM" id="Phobius"/>
    </source>
</evidence>
<keyword evidence="1" id="KW-1133">Transmembrane helix</keyword>
<gene>
    <name evidence="2" type="ORF">UV12_C0010G0031</name>
</gene>
<evidence type="ECO:0000313" key="3">
    <source>
        <dbReference type="Proteomes" id="UP000034704"/>
    </source>
</evidence>
<feature type="transmembrane region" description="Helical" evidence="1">
    <location>
        <begin position="21"/>
        <end position="46"/>
    </location>
</feature>
<keyword evidence="1" id="KW-0472">Membrane</keyword>